<evidence type="ECO:0000256" key="6">
    <source>
        <dbReference type="ARBA" id="ARBA00023125"/>
    </source>
</evidence>
<dbReference type="AlphaFoldDB" id="A0A2I0XI64"/>
<evidence type="ECO:0000256" key="8">
    <source>
        <dbReference type="ARBA" id="ARBA00023242"/>
    </source>
</evidence>
<dbReference type="Pfam" id="PF03110">
    <property type="entry name" value="SBP"/>
    <property type="match status" value="1"/>
</dbReference>
<proteinExistence type="predicted"/>
<evidence type="ECO:0000259" key="12">
    <source>
        <dbReference type="PROSITE" id="PS51141"/>
    </source>
</evidence>
<evidence type="ECO:0000256" key="4">
    <source>
        <dbReference type="ARBA" id="ARBA00022833"/>
    </source>
</evidence>
<keyword evidence="3 9" id="KW-0863">Zinc-finger</keyword>
<keyword evidence="7" id="KW-0804">Transcription</keyword>
<reference evidence="13 14" key="1">
    <citation type="journal article" date="2016" name="Sci. Rep.">
        <title>The Dendrobium catenatum Lindl. genome sequence provides insights into polysaccharide synthase, floral development and adaptive evolution.</title>
        <authorList>
            <person name="Zhang G.Q."/>
            <person name="Xu Q."/>
            <person name="Bian C."/>
            <person name="Tsai W.C."/>
            <person name="Yeh C.M."/>
            <person name="Liu K.W."/>
            <person name="Yoshida K."/>
            <person name="Zhang L.S."/>
            <person name="Chang S.B."/>
            <person name="Chen F."/>
            <person name="Shi Y."/>
            <person name="Su Y.Y."/>
            <person name="Zhang Y.Q."/>
            <person name="Chen L.J."/>
            <person name="Yin Y."/>
            <person name="Lin M."/>
            <person name="Huang H."/>
            <person name="Deng H."/>
            <person name="Wang Z.W."/>
            <person name="Zhu S.L."/>
            <person name="Zhao X."/>
            <person name="Deng C."/>
            <person name="Niu S.C."/>
            <person name="Huang J."/>
            <person name="Wang M."/>
            <person name="Liu G.H."/>
            <person name="Yang H.J."/>
            <person name="Xiao X.J."/>
            <person name="Hsiao Y.Y."/>
            <person name="Wu W.L."/>
            <person name="Chen Y.Y."/>
            <person name="Mitsuda N."/>
            <person name="Ohme-Takagi M."/>
            <person name="Luo Y.B."/>
            <person name="Van de Peer Y."/>
            <person name="Liu Z.J."/>
        </authorList>
    </citation>
    <scope>NUCLEOTIDE SEQUENCE [LARGE SCALE GENOMIC DNA]</scope>
    <source>
        <tissue evidence="13">The whole plant</tissue>
    </source>
</reference>
<sequence length="1014" mass="111588">MMEGEVDAGVAPPIFLHNQALPGRFSNASSMARKRDLPWGNTGFHHVHQKQESQHWLMGSGLPAPSNSNSWNPKMWEWDSVRFSSKPSEDVPEVSCLGTQGVAAVVNNGSCVEQRKNAGESGKALLLRDTVEECENLALKLGGGGCRVEEQVQRANKRVRSGSPGSAASYPMCQVDDCKADLSNAKDYHRRHKVCELHSKTAKALVGKQMQRFCQQCSRFHPLTEFDEGKRSCRRRLAGHNRRRRKTQPEDASTTNLVPGIQDGKASGSVDIVNLLAILARLQGKPTSMSPLPDGDQLIQIINKIGSLPPTNPSSKTPVQRGFDLNVSQAPVQSSSEQPSQGRGNPNIPSTMNLLGVLSAALASSNPNVLASMSQESSGGNGSNKSTGLRQEAIDSNNPQIKVDHVFRPSIDRETDFNVHSQLNSTERSIQIAMPSLPLQLFGSAEDDSPPKLGSAIKYPSSESSNPIEDRSPSCSPPIAKRLFPLRSVSDKKDESMSICREDHAVAEASTTCGWMPPLELFKDLDRQLDNQTVQNMPYSGGGYSSSSGSDQSPSSSNCAVQDRTGRIIFKLFDKDPSDLPGTLRSELEEDFLQRVISLVNCSGSEFWRNLRFLVSTSRQIVSHKDGKIRLCKSWRSLTAPELTSISPIAVLSGQETTLILRGRNLTIPGTKGNSFPIIIADATICEELRSLEVEFDEDVGTLDAISQDVCLENRRVQSREDTLHFLNELGWLFQRKNHPEFSFVDFATSRFNYLFSFSVERDLSALVKMFLDILVERSYGSDDSVLNESLELLLELQLLSRAVKKKCRKMVELLLNYSVKNAITKDSRMHLFPPNSTGPGGLTPLHLAASMQDAEDMVDALTSDPQEIGLNCWVSVMDDSGHSPSMYASARNNSYNMLVARKLADKNNSQISIIIRHEDKSMDNMCVEAKSAVKHSNSCGVEAMAISSCPHCVIAESRLVRINRHRGLLERPYVHSLLAIAAVCVCVCLFFRGAPFVGSIAPFKWENLDFGPR</sequence>
<dbReference type="GO" id="GO:0008270">
    <property type="term" value="F:zinc ion binding"/>
    <property type="evidence" value="ECO:0007669"/>
    <property type="project" value="UniProtKB-KW"/>
</dbReference>
<feature type="region of interest" description="Disordered" evidence="10">
    <location>
        <begin position="237"/>
        <end position="262"/>
    </location>
</feature>
<dbReference type="GO" id="GO:0005634">
    <property type="term" value="C:nucleus"/>
    <property type="evidence" value="ECO:0007669"/>
    <property type="project" value="UniProtKB-SubCell"/>
</dbReference>
<keyword evidence="2" id="KW-0479">Metal-binding</keyword>
<dbReference type="Gene3D" id="1.25.40.20">
    <property type="entry name" value="Ankyrin repeat-containing domain"/>
    <property type="match status" value="1"/>
</dbReference>
<keyword evidence="11" id="KW-0472">Membrane</keyword>
<evidence type="ECO:0000313" key="14">
    <source>
        <dbReference type="Proteomes" id="UP000233837"/>
    </source>
</evidence>
<dbReference type="Proteomes" id="UP000233837">
    <property type="component" value="Unassembled WGS sequence"/>
</dbReference>
<dbReference type="EMBL" id="KZ501866">
    <property type="protein sequence ID" value="PKU87595.1"/>
    <property type="molecule type" value="Genomic_DNA"/>
</dbReference>
<feature type="region of interest" description="Disordered" evidence="10">
    <location>
        <begin position="441"/>
        <end position="480"/>
    </location>
</feature>
<feature type="region of interest" description="Disordered" evidence="10">
    <location>
        <begin position="533"/>
        <end position="559"/>
    </location>
</feature>
<feature type="region of interest" description="Disordered" evidence="10">
    <location>
        <begin position="370"/>
        <end position="402"/>
    </location>
</feature>
<dbReference type="PROSITE" id="PS51141">
    <property type="entry name" value="ZF_SBP"/>
    <property type="match status" value="1"/>
</dbReference>
<dbReference type="SUPFAM" id="SSF103612">
    <property type="entry name" value="SBT domain"/>
    <property type="match status" value="1"/>
</dbReference>
<evidence type="ECO:0000256" key="7">
    <source>
        <dbReference type="ARBA" id="ARBA00023163"/>
    </source>
</evidence>
<dbReference type="GO" id="GO:0003677">
    <property type="term" value="F:DNA binding"/>
    <property type="evidence" value="ECO:0007669"/>
    <property type="project" value="UniProtKB-KW"/>
</dbReference>
<evidence type="ECO:0000256" key="2">
    <source>
        <dbReference type="ARBA" id="ARBA00022723"/>
    </source>
</evidence>
<evidence type="ECO:0000256" key="5">
    <source>
        <dbReference type="ARBA" id="ARBA00023015"/>
    </source>
</evidence>
<dbReference type="InterPro" id="IPR036893">
    <property type="entry name" value="SBP_sf"/>
</dbReference>
<dbReference type="STRING" id="906689.A0A2I0XI64"/>
<dbReference type="PANTHER" id="PTHR31251">
    <property type="entry name" value="SQUAMOSA PROMOTER-BINDING-LIKE PROTEIN 4"/>
    <property type="match status" value="1"/>
</dbReference>
<feature type="domain" description="SBP-type" evidence="12">
    <location>
        <begin position="170"/>
        <end position="247"/>
    </location>
</feature>
<feature type="compositionally biased region" description="Low complexity" evidence="10">
    <location>
        <begin position="372"/>
        <end position="388"/>
    </location>
</feature>
<name>A0A2I0XI64_9ASPA</name>
<dbReference type="InterPro" id="IPR036770">
    <property type="entry name" value="Ankyrin_rpt-contain_sf"/>
</dbReference>
<keyword evidence="14" id="KW-1185">Reference proteome</keyword>
<keyword evidence="8" id="KW-0539">Nucleus</keyword>
<evidence type="ECO:0000256" key="10">
    <source>
        <dbReference type="SAM" id="MobiDB-lite"/>
    </source>
</evidence>
<keyword evidence="11" id="KW-0812">Transmembrane</keyword>
<dbReference type="PANTHER" id="PTHR31251:SF223">
    <property type="entry name" value="SBP-TYPE DOMAIN-CONTAINING PROTEIN"/>
    <property type="match status" value="1"/>
</dbReference>
<evidence type="ECO:0000256" key="1">
    <source>
        <dbReference type="ARBA" id="ARBA00004123"/>
    </source>
</evidence>
<evidence type="ECO:0000256" key="11">
    <source>
        <dbReference type="SAM" id="Phobius"/>
    </source>
</evidence>
<keyword evidence="6" id="KW-0238">DNA-binding</keyword>
<protein>
    <submittedName>
        <fullName evidence="13">Squamosa promoter-binding-like protein 15</fullName>
    </submittedName>
</protein>
<comment type="subcellular location">
    <subcellularLocation>
        <location evidence="1">Nucleus</location>
    </subcellularLocation>
</comment>
<dbReference type="InterPro" id="IPR044817">
    <property type="entry name" value="SBP-like"/>
</dbReference>
<accession>A0A2I0XI64</accession>
<organism evidence="13 14">
    <name type="scientific">Dendrobium catenatum</name>
    <dbReference type="NCBI Taxonomy" id="906689"/>
    <lineage>
        <taxon>Eukaryota</taxon>
        <taxon>Viridiplantae</taxon>
        <taxon>Streptophyta</taxon>
        <taxon>Embryophyta</taxon>
        <taxon>Tracheophyta</taxon>
        <taxon>Spermatophyta</taxon>
        <taxon>Magnoliopsida</taxon>
        <taxon>Liliopsida</taxon>
        <taxon>Asparagales</taxon>
        <taxon>Orchidaceae</taxon>
        <taxon>Epidendroideae</taxon>
        <taxon>Malaxideae</taxon>
        <taxon>Dendrobiinae</taxon>
        <taxon>Dendrobium</taxon>
    </lineage>
</organism>
<dbReference type="InterPro" id="IPR004333">
    <property type="entry name" value="SBP_dom"/>
</dbReference>
<evidence type="ECO:0000256" key="9">
    <source>
        <dbReference type="PROSITE-ProRule" id="PRU00470"/>
    </source>
</evidence>
<reference evidence="13 14" key="2">
    <citation type="journal article" date="2017" name="Nature">
        <title>The Apostasia genome and the evolution of orchids.</title>
        <authorList>
            <person name="Zhang G.Q."/>
            <person name="Liu K.W."/>
            <person name="Li Z."/>
            <person name="Lohaus R."/>
            <person name="Hsiao Y.Y."/>
            <person name="Niu S.C."/>
            <person name="Wang J.Y."/>
            <person name="Lin Y.C."/>
            <person name="Xu Q."/>
            <person name="Chen L.J."/>
            <person name="Yoshida K."/>
            <person name="Fujiwara S."/>
            <person name="Wang Z.W."/>
            <person name="Zhang Y.Q."/>
            <person name="Mitsuda N."/>
            <person name="Wang M."/>
            <person name="Liu G.H."/>
            <person name="Pecoraro L."/>
            <person name="Huang H.X."/>
            <person name="Xiao X.J."/>
            <person name="Lin M."/>
            <person name="Wu X.Y."/>
            <person name="Wu W.L."/>
            <person name="Chen Y.Y."/>
            <person name="Chang S.B."/>
            <person name="Sakamoto S."/>
            <person name="Ohme-Takagi M."/>
            <person name="Yagi M."/>
            <person name="Zeng S.J."/>
            <person name="Shen C.Y."/>
            <person name="Yeh C.M."/>
            <person name="Luo Y.B."/>
            <person name="Tsai W.C."/>
            <person name="Van de Peer Y."/>
            <person name="Liu Z.J."/>
        </authorList>
    </citation>
    <scope>NUCLEOTIDE SEQUENCE [LARGE SCALE GENOMIC DNA]</scope>
    <source>
        <tissue evidence="13">The whole plant</tissue>
    </source>
</reference>
<evidence type="ECO:0000313" key="13">
    <source>
        <dbReference type="EMBL" id="PKU87595.1"/>
    </source>
</evidence>
<keyword evidence="4" id="KW-0862">Zinc</keyword>
<gene>
    <name evidence="13" type="primary">SPL15</name>
    <name evidence="13" type="ORF">MA16_Dca022876</name>
</gene>
<keyword evidence="5" id="KW-0805">Transcription regulation</keyword>
<keyword evidence="11" id="KW-1133">Transmembrane helix</keyword>
<feature type="compositionally biased region" description="Low complexity" evidence="10">
    <location>
        <begin position="545"/>
        <end position="557"/>
    </location>
</feature>
<feature type="region of interest" description="Disordered" evidence="10">
    <location>
        <begin position="328"/>
        <end position="351"/>
    </location>
</feature>
<dbReference type="FunFam" id="4.10.1100.10:FF:000001">
    <property type="entry name" value="Squamosa promoter-binding-like protein 14"/>
    <property type="match status" value="1"/>
</dbReference>
<feature type="transmembrane region" description="Helical" evidence="11">
    <location>
        <begin position="974"/>
        <end position="992"/>
    </location>
</feature>
<dbReference type="Gene3D" id="4.10.1100.10">
    <property type="entry name" value="Transcription factor, SBP-box domain"/>
    <property type="match status" value="1"/>
</dbReference>
<evidence type="ECO:0000256" key="3">
    <source>
        <dbReference type="ARBA" id="ARBA00022771"/>
    </source>
</evidence>
<dbReference type="SUPFAM" id="SSF48403">
    <property type="entry name" value="Ankyrin repeat"/>
    <property type="match status" value="1"/>
</dbReference>
<feature type="compositionally biased region" description="Basic residues" evidence="10">
    <location>
        <begin position="237"/>
        <end position="246"/>
    </location>
</feature>